<dbReference type="Proteomes" id="UP000541558">
    <property type="component" value="Unassembled WGS sequence"/>
</dbReference>
<evidence type="ECO:0000259" key="6">
    <source>
        <dbReference type="Pfam" id="PF02789"/>
    </source>
</evidence>
<keyword evidence="2" id="KW-0031">Aminopeptidase</keyword>
<accession>A0A8H5CI89</accession>
<dbReference type="SUPFAM" id="SSF53187">
    <property type="entry name" value="Zn-dependent exopeptidases"/>
    <property type="match status" value="1"/>
</dbReference>
<dbReference type="Pfam" id="PF02789">
    <property type="entry name" value="Peptidase_M17_N"/>
    <property type="match status" value="1"/>
</dbReference>
<dbReference type="OrthoDB" id="412814at2759"/>
<dbReference type="GO" id="GO:0030145">
    <property type="term" value="F:manganese ion binding"/>
    <property type="evidence" value="ECO:0007669"/>
    <property type="project" value="InterPro"/>
</dbReference>
<gene>
    <name evidence="7" type="ORF">D9611_005984</name>
</gene>
<dbReference type="InterPro" id="IPR043472">
    <property type="entry name" value="Macro_dom-like"/>
</dbReference>
<keyword evidence="4" id="KW-0378">Hydrolase</keyword>
<keyword evidence="8" id="KW-1185">Reference proteome</keyword>
<evidence type="ECO:0008006" key="9">
    <source>
        <dbReference type="Google" id="ProtNLM"/>
    </source>
</evidence>
<dbReference type="PANTHER" id="PTHR11963:SF23">
    <property type="entry name" value="CYTOSOL AMINOPEPTIDASE"/>
    <property type="match status" value="1"/>
</dbReference>
<feature type="domain" description="Cytosol aminopeptidase" evidence="5">
    <location>
        <begin position="164"/>
        <end position="316"/>
    </location>
</feature>
<dbReference type="Gene3D" id="3.40.630.10">
    <property type="entry name" value="Zn peptidases"/>
    <property type="match status" value="1"/>
</dbReference>
<comment type="caution">
    <text evidence="7">The sequence shown here is derived from an EMBL/GenBank/DDBJ whole genome shotgun (WGS) entry which is preliminary data.</text>
</comment>
<dbReference type="InterPro" id="IPR000819">
    <property type="entry name" value="Peptidase_M17_C"/>
</dbReference>
<dbReference type="SUPFAM" id="SSF52949">
    <property type="entry name" value="Macro domain-like"/>
    <property type="match status" value="1"/>
</dbReference>
<dbReference type="GO" id="GO:0006508">
    <property type="term" value="P:proteolysis"/>
    <property type="evidence" value="ECO:0007669"/>
    <property type="project" value="UniProtKB-KW"/>
</dbReference>
<dbReference type="PANTHER" id="PTHR11963">
    <property type="entry name" value="LEUCINE AMINOPEPTIDASE-RELATED"/>
    <property type="match status" value="1"/>
</dbReference>
<sequence>MSSSQAIIVPFDPSAPSQAVAGVLPLQLWSLTPSGDKAPKAGTTATFYNTPAGKTTTISSVGDGFAAKASEVKRELVRKSVGAAVKELKAFDGVTDVVVDASLDPHAAAVAAHLALYKFTLKTAGGASPFDPRNAEPAKDKIAFAPVEASAEWDRGVVYAQSQNLARTLAEYPANMITPTAFTERVRKEFEGIANVEVVVRDEAWAAEKGMNVFLSVTHGTSEPAKFLEIIYKGAADKNAAPLAFVGKGITFDSGGISLKPGAGMKLMRGDMGGAAAVVSAALAIAKLQLPINLVVTTPLTENMPGPSATKPGDMSVEVDSFSPVSLPTASSIIGPGEHRFAIANPYPPGPWRLTTDYVCY</sequence>
<protein>
    <recommendedName>
        <fullName evidence="9">Cytosol aminopeptidase domain-containing protein</fullName>
    </recommendedName>
</protein>
<feature type="domain" description="Peptidase M17 leucyl aminopeptidase N-terminal" evidence="6">
    <location>
        <begin position="24"/>
        <end position="120"/>
    </location>
</feature>
<evidence type="ECO:0000256" key="3">
    <source>
        <dbReference type="ARBA" id="ARBA00022670"/>
    </source>
</evidence>
<evidence type="ECO:0000313" key="8">
    <source>
        <dbReference type="Proteomes" id="UP000541558"/>
    </source>
</evidence>
<dbReference type="PRINTS" id="PR00481">
    <property type="entry name" value="LAMNOPPTDASE"/>
</dbReference>
<dbReference type="Pfam" id="PF00883">
    <property type="entry name" value="Peptidase_M17"/>
    <property type="match status" value="1"/>
</dbReference>
<dbReference type="AlphaFoldDB" id="A0A8H5CI89"/>
<dbReference type="Gene3D" id="3.40.220.10">
    <property type="entry name" value="Leucine Aminopeptidase, subunit E, domain 1"/>
    <property type="match status" value="1"/>
</dbReference>
<evidence type="ECO:0000256" key="1">
    <source>
        <dbReference type="ARBA" id="ARBA00009528"/>
    </source>
</evidence>
<keyword evidence="3" id="KW-0645">Protease</keyword>
<evidence type="ECO:0000256" key="2">
    <source>
        <dbReference type="ARBA" id="ARBA00022438"/>
    </source>
</evidence>
<dbReference type="InterPro" id="IPR011356">
    <property type="entry name" value="Leucine_aapep/pepB"/>
</dbReference>
<reference evidence="7 8" key="1">
    <citation type="journal article" date="2020" name="ISME J.">
        <title>Uncovering the hidden diversity of litter-decomposition mechanisms in mushroom-forming fungi.</title>
        <authorList>
            <person name="Floudas D."/>
            <person name="Bentzer J."/>
            <person name="Ahren D."/>
            <person name="Johansson T."/>
            <person name="Persson P."/>
            <person name="Tunlid A."/>
        </authorList>
    </citation>
    <scope>NUCLEOTIDE SEQUENCE [LARGE SCALE GENOMIC DNA]</scope>
    <source>
        <strain evidence="7 8">CBS 175.51</strain>
    </source>
</reference>
<comment type="similarity">
    <text evidence="1">Belongs to the peptidase M17 family.</text>
</comment>
<dbReference type="GO" id="GO:0070006">
    <property type="term" value="F:metalloaminopeptidase activity"/>
    <property type="evidence" value="ECO:0007669"/>
    <property type="project" value="InterPro"/>
</dbReference>
<evidence type="ECO:0000259" key="5">
    <source>
        <dbReference type="Pfam" id="PF00883"/>
    </source>
</evidence>
<name>A0A8H5CI89_9AGAR</name>
<organism evidence="7 8">
    <name type="scientific">Ephemerocybe angulata</name>
    <dbReference type="NCBI Taxonomy" id="980116"/>
    <lineage>
        <taxon>Eukaryota</taxon>
        <taxon>Fungi</taxon>
        <taxon>Dikarya</taxon>
        <taxon>Basidiomycota</taxon>
        <taxon>Agaricomycotina</taxon>
        <taxon>Agaricomycetes</taxon>
        <taxon>Agaricomycetidae</taxon>
        <taxon>Agaricales</taxon>
        <taxon>Agaricineae</taxon>
        <taxon>Psathyrellaceae</taxon>
        <taxon>Ephemerocybe</taxon>
    </lineage>
</organism>
<proteinExistence type="inferred from homology"/>
<dbReference type="InterPro" id="IPR008283">
    <property type="entry name" value="Peptidase_M17_N"/>
</dbReference>
<evidence type="ECO:0000256" key="4">
    <source>
        <dbReference type="ARBA" id="ARBA00022801"/>
    </source>
</evidence>
<dbReference type="GO" id="GO:0005737">
    <property type="term" value="C:cytoplasm"/>
    <property type="evidence" value="ECO:0007669"/>
    <property type="project" value="InterPro"/>
</dbReference>
<evidence type="ECO:0000313" key="7">
    <source>
        <dbReference type="EMBL" id="KAF5341258.1"/>
    </source>
</evidence>
<dbReference type="EMBL" id="JAACJK010000002">
    <property type="protein sequence ID" value="KAF5341258.1"/>
    <property type="molecule type" value="Genomic_DNA"/>
</dbReference>